<name>A0A3R6EXR6_9FIRM</name>
<proteinExistence type="predicted"/>
<dbReference type="Proteomes" id="UP000283492">
    <property type="component" value="Unassembled WGS sequence"/>
</dbReference>
<gene>
    <name evidence="1" type="ORF">DW914_06635</name>
</gene>
<evidence type="ECO:0000313" key="2">
    <source>
        <dbReference type="Proteomes" id="UP000283492"/>
    </source>
</evidence>
<accession>A0A3R6EXR6</accession>
<dbReference type="AlphaFoldDB" id="A0A3R6EXR6"/>
<evidence type="ECO:0000313" key="1">
    <source>
        <dbReference type="EMBL" id="RHA89892.1"/>
    </source>
</evidence>
<dbReference type="EMBL" id="QSFX01000008">
    <property type="protein sequence ID" value="RHA89892.1"/>
    <property type="molecule type" value="Genomic_DNA"/>
</dbReference>
<organism evidence="1 2">
    <name type="scientific">Roseburia inulinivorans</name>
    <dbReference type="NCBI Taxonomy" id="360807"/>
    <lineage>
        <taxon>Bacteria</taxon>
        <taxon>Bacillati</taxon>
        <taxon>Bacillota</taxon>
        <taxon>Clostridia</taxon>
        <taxon>Lachnospirales</taxon>
        <taxon>Lachnospiraceae</taxon>
        <taxon>Roseburia</taxon>
    </lineage>
</organism>
<protein>
    <submittedName>
        <fullName evidence="1">Uncharacterized protein</fullName>
    </submittedName>
</protein>
<sequence>MLWHPIDRLEYMNHLTSFNITTTVKYTENEILKKTGLSQAAFHRKAIDAFLAGDQKIDRRLKIKEISNPEYVKRSFKELIYLDDERRKLLEPIMERENVGITVVLFQALYDYCFEMASVLDHDVVKNIIEGNYTL</sequence>
<comment type="caution">
    <text evidence="1">The sequence shown here is derived from an EMBL/GenBank/DDBJ whole genome shotgun (WGS) entry which is preliminary data.</text>
</comment>
<reference evidence="1 2" key="1">
    <citation type="submission" date="2018-08" db="EMBL/GenBank/DDBJ databases">
        <title>A genome reference for cultivated species of the human gut microbiota.</title>
        <authorList>
            <person name="Zou Y."/>
            <person name="Xue W."/>
            <person name="Luo G."/>
        </authorList>
    </citation>
    <scope>NUCLEOTIDE SEQUENCE [LARGE SCALE GENOMIC DNA]</scope>
    <source>
        <strain evidence="1 2">AM42-1AC</strain>
    </source>
</reference>